<organism evidence="2">
    <name type="scientific">Guillardia theta</name>
    <name type="common">Cryptophyte</name>
    <name type="synonym">Cryptomonas phi</name>
    <dbReference type="NCBI Taxonomy" id="55529"/>
    <lineage>
        <taxon>Eukaryota</taxon>
        <taxon>Cryptophyceae</taxon>
        <taxon>Pyrenomonadales</taxon>
        <taxon>Geminigeraceae</taxon>
        <taxon>Guillardia</taxon>
    </lineage>
</organism>
<name>A0A7S4PPT9_GUITH</name>
<reference evidence="2" key="1">
    <citation type="submission" date="2021-01" db="EMBL/GenBank/DDBJ databases">
        <authorList>
            <person name="Corre E."/>
            <person name="Pelletier E."/>
            <person name="Niang G."/>
            <person name="Scheremetjew M."/>
            <person name="Finn R."/>
            <person name="Kale V."/>
            <person name="Holt S."/>
            <person name="Cochrane G."/>
            <person name="Meng A."/>
            <person name="Brown T."/>
            <person name="Cohen L."/>
        </authorList>
    </citation>
    <scope>NUCLEOTIDE SEQUENCE</scope>
    <source>
        <strain evidence="2">CCMP 2712</strain>
    </source>
</reference>
<dbReference type="EMBL" id="HBKN01051366">
    <property type="protein sequence ID" value="CAE2342062.1"/>
    <property type="molecule type" value="Transcribed_RNA"/>
</dbReference>
<keyword evidence="1" id="KW-0812">Transmembrane</keyword>
<proteinExistence type="predicted"/>
<feature type="transmembrane region" description="Helical" evidence="1">
    <location>
        <begin position="6"/>
        <end position="25"/>
    </location>
</feature>
<evidence type="ECO:0000313" key="2">
    <source>
        <dbReference type="EMBL" id="CAE2342062.1"/>
    </source>
</evidence>
<keyword evidence="1" id="KW-1133">Transmembrane helix</keyword>
<keyword evidence="1" id="KW-0472">Membrane</keyword>
<sequence>MLHWDTAAAVVVVVAAAVVVGAVVLQVGGVETFKDVVVRCKLLGIQRAECSRGRERSWSSCCSVELHRVEGYVDSLGEQVDSSRVCSLPALQACPPFESCPSCFLVANTTVLPSEKILPKKSPDLRRNVRRPLYVPSIRCRVEFKEGS</sequence>
<accession>A0A7S4PPT9</accession>
<gene>
    <name evidence="2" type="ORF">GTHE00462_LOCUS40058</name>
</gene>
<dbReference type="AlphaFoldDB" id="A0A7S4PPT9"/>
<evidence type="ECO:0000256" key="1">
    <source>
        <dbReference type="SAM" id="Phobius"/>
    </source>
</evidence>
<protein>
    <submittedName>
        <fullName evidence="2">Uncharacterized protein</fullName>
    </submittedName>
</protein>